<dbReference type="PROSITE" id="PS50975">
    <property type="entry name" value="ATP_GRASP"/>
    <property type="match status" value="1"/>
</dbReference>
<evidence type="ECO:0000313" key="3">
    <source>
        <dbReference type="EMBL" id="AJK67831.1"/>
    </source>
</evidence>
<dbReference type="GO" id="GO:0005524">
    <property type="term" value="F:ATP binding"/>
    <property type="evidence" value="ECO:0007669"/>
    <property type="project" value="UniProtKB-UniRule"/>
</dbReference>
<name>A0A0B6TSX1_9CORY</name>
<dbReference type="GO" id="GO:0046872">
    <property type="term" value="F:metal ion binding"/>
    <property type="evidence" value="ECO:0007669"/>
    <property type="project" value="InterPro"/>
</dbReference>
<dbReference type="HOGENOM" id="CLU_838664_0_0_11"/>
<dbReference type="Gene3D" id="3.30.470.20">
    <property type="entry name" value="ATP-grasp fold, B domain"/>
    <property type="match status" value="1"/>
</dbReference>
<dbReference type="Gene3D" id="3.40.50.20">
    <property type="match status" value="1"/>
</dbReference>
<feature type="domain" description="ATP-grasp" evidence="2">
    <location>
        <begin position="121"/>
        <end position="307"/>
    </location>
</feature>
<organism evidence="3 4">
    <name type="scientific">Corynebacterium marinum DSM 44953</name>
    <dbReference type="NCBI Taxonomy" id="1224162"/>
    <lineage>
        <taxon>Bacteria</taxon>
        <taxon>Bacillati</taxon>
        <taxon>Actinomycetota</taxon>
        <taxon>Actinomycetes</taxon>
        <taxon>Mycobacteriales</taxon>
        <taxon>Corynebacteriaceae</taxon>
        <taxon>Corynebacterium</taxon>
    </lineage>
</organism>
<dbReference type="InterPro" id="IPR013651">
    <property type="entry name" value="ATP-grasp_RimK-type"/>
</dbReference>
<keyword evidence="1" id="KW-0547">Nucleotide-binding</keyword>
<accession>A0A0B6TSX1</accession>
<evidence type="ECO:0000256" key="1">
    <source>
        <dbReference type="PROSITE-ProRule" id="PRU00409"/>
    </source>
</evidence>
<keyword evidence="4" id="KW-1185">Reference proteome</keyword>
<dbReference type="Proteomes" id="UP000031928">
    <property type="component" value="Chromosome"/>
</dbReference>
<sequence length="338" mass="36948">MLSRIDDPFFLDSAGPERPLVVFLGDGTDDEDHDILFPALRDRGVAVIRVHPEELVVRLDRDRVTFAVRGREMAPDLVVGWVLDELLFPGMTQLDVFARAGVPVINDAITLFRAQNKLLDSSMLAAAGALRYPVISGRDTAELGTWLDGLDGAAVVKPLYGHGGRGIERIDTPAARAALISRIENDGRPYYAMPWIENPGRDIRVYTVNHRAVFAMYRYAPPGKWITNVLAGGLIAMCPLTEDIAHLAERASRGAGTLIGGVDIAENLHTGELVVYEVNSCPTCEPPVLEMIADFLAAAAEDLDAALETWRPSHVHTDFDGSPDLFHASKRGRLHQPS</sequence>
<dbReference type="KEGG" id="cmq:B840_00985"/>
<proteinExistence type="predicted"/>
<evidence type="ECO:0000313" key="4">
    <source>
        <dbReference type="Proteomes" id="UP000031928"/>
    </source>
</evidence>
<dbReference type="STRING" id="1224162.B840_00985"/>
<dbReference type="SUPFAM" id="SSF56059">
    <property type="entry name" value="Glutathione synthetase ATP-binding domain-like"/>
    <property type="match status" value="1"/>
</dbReference>
<dbReference type="InterPro" id="IPR011761">
    <property type="entry name" value="ATP-grasp"/>
</dbReference>
<gene>
    <name evidence="3" type="ORF">B840_00985</name>
</gene>
<dbReference type="RefSeq" id="WP_042620577.1">
    <property type="nucleotide sequence ID" value="NZ_CP007790.1"/>
</dbReference>
<protein>
    <submittedName>
        <fullName evidence="3">Ribosomal protein S6 modification protein</fullName>
    </submittedName>
</protein>
<keyword evidence="1" id="KW-0067">ATP-binding</keyword>
<dbReference type="PANTHER" id="PTHR21621">
    <property type="entry name" value="RIBOSOMAL PROTEIN S6 MODIFICATION PROTEIN"/>
    <property type="match status" value="1"/>
</dbReference>
<dbReference type="AlphaFoldDB" id="A0A0B6TSX1"/>
<evidence type="ECO:0000259" key="2">
    <source>
        <dbReference type="PROSITE" id="PS50975"/>
    </source>
</evidence>
<dbReference type="EMBL" id="CP007790">
    <property type="protein sequence ID" value="AJK67831.1"/>
    <property type="molecule type" value="Genomic_DNA"/>
</dbReference>
<dbReference type="OrthoDB" id="150319at2"/>
<dbReference type="PANTHER" id="PTHR21621:SF0">
    <property type="entry name" value="BETA-CITRYLGLUTAMATE SYNTHASE B-RELATED"/>
    <property type="match status" value="1"/>
</dbReference>
<dbReference type="GO" id="GO:0016879">
    <property type="term" value="F:ligase activity, forming carbon-nitrogen bonds"/>
    <property type="evidence" value="ECO:0007669"/>
    <property type="project" value="TreeGrafter"/>
</dbReference>
<dbReference type="GO" id="GO:0005737">
    <property type="term" value="C:cytoplasm"/>
    <property type="evidence" value="ECO:0007669"/>
    <property type="project" value="TreeGrafter"/>
</dbReference>
<reference evidence="3 4" key="1">
    <citation type="submission" date="2014-05" db="EMBL/GenBank/DDBJ databases">
        <title>Complete genome sequence of Corynebacterium marinum DSM 44953.</title>
        <authorList>
            <person name="Schaffert L."/>
            <person name="Albersmeier A."/>
            <person name="Kalinowski J."/>
            <person name="Ruckert C."/>
        </authorList>
    </citation>
    <scope>NUCLEOTIDE SEQUENCE [LARGE SCALE GENOMIC DNA]</scope>
    <source>
        <strain evidence="3 4">DSM 44953</strain>
    </source>
</reference>
<dbReference type="Pfam" id="PF08443">
    <property type="entry name" value="RimK"/>
    <property type="match status" value="1"/>
</dbReference>